<evidence type="ECO:0000313" key="2">
    <source>
        <dbReference type="EMBL" id="KAF2683991.1"/>
    </source>
</evidence>
<dbReference type="PANTHER" id="PTHR33112:SF16">
    <property type="entry name" value="HETEROKARYON INCOMPATIBILITY DOMAIN-CONTAINING PROTEIN"/>
    <property type="match status" value="1"/>
</dbReference>
<reference evidence="2" key="1">
    <citation type="journal article" date="2020" name="Stud. Mycol.">
        <title>101 Dothideomycetes genomes: a test case for predicting lifestyles and emergence of pathogens.</title>
        <authorList>
            <person name="Haridas S."/>
            <person name="Albert R."/>
            <person name="Binder M."/>
            <person name="Bloem J."/>
            <person name="Labutti K."/>
            <person name="Salamov A."/>
            <person name="Andreopoulos B."/>
            <person name="Baker S."/>
            <person name="Barry K."/>
            <person name="Bills G."/>
            <person name="Bluhm B."/>
            <person name="Cannon C."/>
            <person name="Castanera R."/>
            <person name="Culley D."/>
            <person name="Daum C."/>
            <person name="Ezra D."/>
            <person name="Gonzalez J."/>
            <person name="Henrissat B."/>
            <person name="Kuo A."/>
            <person name="Liang C."/>
            <person name="Lipzen A."/>
            <person name="Lutzoni F."/>
            <person name="Magnuson J."/>
            <person name="Mondo S."/>
            <person name="Nolan M."/>
            <person name="Ohm R."/>
            <person name="Pangilinan J."/>
            <person name="Park H.-J."/>
            <person name="Ramirez L."/>
            <person name="Alfaro M."/>
            <person name="Sun H."/>
            <person name="Tritt A."/>
            <person name="Yoshinaga Y."/>
            <person name="Zwiers L.-H."/>
            <person name="Turgeon B."/>
            <person name="Goodwin S."/>
            <person name="Spatafora J."/>
            <person name="Crous P."/>
            <person name="Grigoriev I."/>
        </authorList>
    </citation>
    <scope>NUCLEOTIDE SEQUENCE</scope>
    <source>
        <strain evidence="2">CBS 122367</strain>
    </source>
</reference>
<gene>
    <name evidence="2" type="ORF">K458DRAFT_303823</name>
</gene>
<organism evidence="2 3">
    <name type="scientific">Lentithecium fluviatile CBS 122367</name>
    <dbReference type="NCBI Taxonomy" id="1168545"/>
    <lineage>
        <taxon>Eukaryota</taxon>
        <taxon>Fungi</taxon>
        <taxon>Dikarya</taxon>
        <taxon>Ascomycota</taxon>
        <taxon>Pezizomycotina</taxon>
        <taxon>Dothideomycetes</taxon>
        <taxon>Pleosporomycetidae</taxon>
        <taxon>Pleosporales</taxon>
        <taxon>Massarineae</taxon>
        <taxon>Lentitheciaceae</taxon>
        <taxon>Lentithecium</taxon>
    </lineage>
</organism>
<dbReference type="PANTHER" id="PTHR33112">
    <property type="entry name" value="DOMAIN PROTEIN, PUTATIVE-RELATED"/>
    <property type="match status" value="1"/>
</dbReference>
<dbReference type="AlphaFoldDB" id="A0A6G1J1B3"/>
<evidence type="ECO:0000259" key="1">
    <source>
        <dbReference type="Pfam" id="PF06985"/>
    </source>
</evidence>
<dbReference type="Proteomes" id="UP000799291">
    <property type="component" value="Unassembled WGS sequence"/>
</dbReference>
<feature type="domain" description="Heterokaryon incompatibility" evidence="1">
    <location>
        <begin position="10"/>
        <end position="140"/>
    </location>
</feature>
<dbReference type="Pfam" id="PF06985">
    <property type="entry name" value="HET"/>
    <property type="match status" value="1"/>
</dbReference>
<proteinExistence type="predicted"/>
<keyword evidence="3" id="KW-1185">Reference proteome</keyword>
<name>A0A6G1J1B3_9PLEO</name>
<dbReference type="OrthoDB" id="3486565at2759"/>
<protein>
    <recommendedName>
        <fullName evidence="1">Heterokaryon incompatibility domain-containing protein</fullName>
    </recommendedName>
</protein>
<dbReference type="InterPro" id="IPR010730">
    <property type="entry name" value="HET"/>
</dbReference>
<sequence>HLRGIPLPAFPRIFLDVVSICRALKIRYLWIDALCIVQDSTEDWEVESAKMAEVYSNSYLTISATSCADPRTSLFSDRWTTSSPPITHAAIASFAVQYRRHTFRLRPKLHLAHDRFSQLDNAALHAEDAPLMTRAWAYQERPLPSRTLHFLAEELVWECKADLRCECGLIDNPAHYVVDSEDTQETTNVFSSNDSRTWWFKSSLTTSRHPSALHLDLSNSWMDLVSKYSRLGLTRETDRLPALSDMAAEFNYTSLGNYVAGMWTSMLPRALLYEVIWDRMRPPRPQAYHLQAPTWSWASTPLSHGYAISYDRALNDFTGL</sequence>
<accession>A0A6G1J1B3</accession>
<dbReference type="EMBL" id="MU005582">
    <property type="protein sequence ID" value="KAF2683991.1"/>
    <property type="molecule type" value="Genomic_DNA"/>
</dbReference>
<feature type="non-terminal residue" evidence="2">
    <location>
        <position position="1"/>
    </location>
</feature>
<evidence type="ECO:0000313" key="3">
    <source>
        <dbReference type="Proteomes" id="UP000799291"/>
    </source>
</evidence>